<evidence type="ECO:0000259" key="1">
    <source>
        <dbReference type="PROSITE" id="PS50994"/>
    </source>
</evidence>
<sequence length="260" mass="30108">MGLTMALEHHVEKLKVFDDSALVIYQLHREWETRDAKLIPYHDHIKEIIESFDMYLSCEAIEVDSKPLYLDIKRYLEKWEYPEGASKNSNRTLRRLAFDFLLSGTILYKRNVDMTLLCCIDRQEVERIIEEVHEGIFGTHANGHALARKILRTYANHINVAPSTLHNLTSPWPFSMWGIYVIGPIESKASNGHRFILVAIDYFTKWVEAVSYSNVTHNIVARFVKREIICYGLPAHIITDNDTNLNNEVMTMRAILDSPS</sequence>
<dbReference type="GO" id="GO:0003676">
    <property type="term" value="F:nucleic acid binding"/>
    <property type="evidence" value="ECO:0007669"/>
    <property type="project" value="InterPro"/>
</dbReference>
<dbReference type="GO" id="GO:0015074">
    <property type="term" value="P:DNA integration"/>
    <property type="evidence" value="ECO:0007669"/>
    <property type="project" value="InterPro"/>
</dbReference>
<dbReference type="Pfam" id="PF13456">
    <property type="entry name" value="RVT_3"/>
    <property type="match status" value="1"/>
</dbReference>
<feature type="domain" description="Integrase catalytic" evidence="1">
    <location>
        <begin position="169"/>
        <end position="260"/>
    </location>
</feature>
<dbReference type="Proteomes" id="UP000257109">
    <property type="component" value="Unassembled WGS sequence"/>
</dbReference>
<dbReference type="InterPro" id="IPR001584">
    <property type="entry name" value="Integrase_cat-core"/>
</dbReference>
<organism evidence="2 3">
    <name type="scientific">Mucuna pruriens</name>
    <name type="common">Velvet bean</name>
    <name type="synonym">Dolichos pruriens</name>
    <dbReference type="NCBI Taxonomy" id="157652"/>
    <lineage>
        <taxon>Eukaryota</taxon>
        <taxon>Viridiplantae</taxon>
        <taxon>Streptophyta</taxon>
        <taxon>Embryophyta</taxon>
        <taxon>Tracheophyta</taxon>
        <taxon>Spermatophyta</taxon>
        <taxon>Magnoliopsida</taxon>
        <taxon>eudicotyledons</taxon>
        <taxon>Gunneridae</taxon>
        <taxon>Pentapetalae</taxon>
        <taxon>rosids</taxon>
        <taxon>fabids</taxon>
        <taxon>Fabales</taxon>
        <taxon>Fabaceae</taxon>
        <taxon>Papilionoideae</taxon>
        <taxon>50 kb inversion clade</taxon>
        <taxon>NPAAA clade</taxon>
        <taxon>indigoferoid/millettioid clade</taxon>
        <taxon>Phaseoleae</taxon>
        <taxon>Mucuna</taxon>
    </lineage>
</organism>
<evidence type="ECO:0000313" key="3">
    <source>
        <dbReference type="Proteomes" id="UP000257109"/>
    </source>
</evidence>
<dbReference type="Gene3D" id="3.30.420.10">
    <property type="entry name" value="Ribonuclease H-like superfamily/Ribonuclease H"/>
    <property type="match status" value="2"/>
</dbReference>
<dbReference type="PROSITE" id="PS50994">
    <property type="entry name" value="INTEGRASE"/>
    <property type="match status" value="1"/>
</dbReference>
<dbReference type="OrthoDB" id="2016337at2759"/>
<name>A0A371EPP1_MUCPR</name>
<keyword evidence="3" id="KW-1185">Reference proteome</keyword>
<dbReference type="InterPro" id="IPR036397">
    <property type="entry name" value="RNaseH_sf"/>
</dbReference>
<dbReference type="PANTHER" id="PTHR48475:SF1">
    <property type="entry name" value="RNASE H TYPE-1 DOMAIN-CONTAINING PROTEIN"/>
    <property type="match status" value="1"/>
</dbReference>
<dbReference type="PANTHER" id="PTHR48475">
    <property type="entry name" value="RIBONUCLEASE H"/>
    <property type="match status" value="1"/>
</dbReference>
<proteinExistence type="predicted"/>
<feature type="non-terminal residue" evidence="2">
    <location>
        <position position="1"/>
    </location>
</feature>
<comment type="caution">
    <text evidence="2">The sequence shown here is derived from an EMBL/GenBank/DDBJ whole genome shotgun (WGS) entry which is preliminary data.</text>
</comment>
<dbReference type="InterPro" id="IPR002156">
    <property type="entry name" value="RNaseH_domain"/>
</dbReference>
<evidence type="ECO:0000313" key="2">
    <source>
        <dbReference type="EMBL" id="RDX68017.1"/>
    </source>
</evidence>
<dbReference type="AlphaFoldDB" id="A0A371EPP1"/>
<dbReference type="EMBL" id="QJKJ01012732">
    <property type="protein sequence ID" value="RDX68017.1"/>
    <property type="molecule type" value="Genomic_DNA"/>
</dbReference>
<protein>
    <recommendedName>
        <fullName evidence="1">Integrase catalytic domain-containing protein</fullName>
    </recommendedName>
</protein>
<reference evidence="2" key="1">
    <citation type="submission" date="2018-05" db="EMBL/GenBank/DDBJ databases">
        <title>Draft genome of Mucuna pruriens seed.</title>
        <authorList>
            <person name="Nnadi N.E."/>
            <person name="Vos R."/>
            <person name="Hasami M.H."/>
            <person name="Devisetty U.K."/>
            <person name="Aguiy J.C."/>
        </authorList>
    </citation>
    <scope>NUCLEOTIDE SEQUENCE [LARGE SCALE GENOMIC DNA]</scope>
    <source>
        <strain evidence="2">JCA_2017</strain>
    </source>
</reference>
<accession>A0A371EPP1</accession>
<gene>
    <name evidence="2" type="ORF">CR513_53039</name>
</gene>
<dbReference type="SUPFAM" id="SSF53098">
    <property type="entry name" value="Ribonuclease H-like"/>
    <property type="match status" value="1"/>
</dbReference>
<dbReference type="GO" id="GO:0004523">
    <property type="term" value="F:RNA-DNA hybrid ribonuclease activity"/>
    <property type="evidence" value="ECO:0007669"/>
    <property type="project" value="InterPro"/>
</dbReference>
<dbReference type="InterPro" id="IPR012337">
    <property type="entry name" value="RNaseH-like_sf"/>
</dbReference>